<evidence type="ECO:0000259" key="13">
    <source>
        <dbReference type="Pfam" id="PF23024"/>
    </source>
</evidence>
<evidence type="ECO:0000256" key="9">
    <source>
        <dbReference type="SAM" id="Phobius"/>
    </source>
</evidence>
<dbReference type="AlphaFoldDB" id="A0A2S6HIV3"/>
<feature type="domain" description="Acyl-CoA oxidase/dehydrogenase middle" evidence="12">
    <location>
        <begin position="719"/>
        <end position="814"/>
    </location>
</feature>
<dbReference type="GO" id="GO:0070566">
    <property type="term" value="F:adenylyltransferase activity"/>
    <property type="evidence" value="ECO:0007669"/>
    <property type="project" value="TreeGrafter"/>
</dbReference>
<evidence type="ECO:0000256" key="1">
    <source>
        <dbReference type="ARBA" id="ARBA00001974"/>
    </source>
</evidence>
<evidence type="ECO:0000259" key="12">
    <source>
        <dbReference type="Pfam" id="PF02770"/>
    </source>
</evidence>
<comment type="cofactor">
    <cofactor evidence="1">
        <name>FAD</name>
        <dbReference type="ChEBI" id="CHEBI:57692"/>
    </cofactor>
</comment>
<evidence type="ECO:0000256" key="4">
    <source>
        <dbReference type="ARBA" id="ARBA00022598"/>
    </source>
</evidence>
<gene>
    <name evidence="14" type="ORF">B0F87_102423</name>
</gene>
<dbReference type="PANTHER" id="PTHR22754">
    <property type="entry name" value="DISCO-INTERACTING PROTEIN 2 DIP2 -RELATED"/>
    <property type="match status" value="1"/>
</dbReference>
<keyword evidence="9" id="KW-0472">Membrane</keyword>
<dbReference type="InterPro" id="IPR046373">
    <property type="entry name" value="Acyl-CoA_Oxase/DH_mid-dom_sf"/>
</dbReference>
<evidence type="ECO:0000313" key="14">
    <source>
        <dbReference type="EMBL" id="PPK77311.1"/>
    </source>
</evidence>
<dbReference type="Gene3D" id="2.40.110.10">
    <property type="entry name" value="Butyryl-CoA Dehydrogenase, subunit A, domain 2"/>
    <property type="match status" value="1"/>
</dbReference>
<dbReference type="GO" id="GO:0016874">
    <property type="term" value="F:ligase activity"/>
    <property type="evidence" value="ECO:0007669"/>
    <property type="project" value="UniProtKB-KW"/>
</dbReference>
<evidence type="ECO:0000256" key="6">
    <source>
        <dbReference type="ARBA" id="ARBA00022827"/>
    </source>
</evidence>
<dbReference type="InterPro" id="IPR020845">
    <property type="entry name" value="AMP-binding_CS"/>
</dbReference>
<dbReference type="InterPro" id="IPR009075">
    <property type="entry name" value="AcylCo_DH/oxidase_C"/>
</dbReference>
<feature type="domain" description="Acyl-CoA dehydrogenase/oxidase C-terminal" evidence="10">
    <location>
        <begin position="827"/>
        <end position="974"/>
    </location>
</feature>
<dbReference type="InterPro" id="IPR036250">
    <property type="entry name" value="AcylCo_DH-like_C"/>
</dbReference>
<dbReference type="SUPFAM" id="SSF56801">
    <property type="entry name" value="Acetyl-CoA synthetase-like"/>
    <property type="match status" value="1"/>
</dbReference>
<evidence type="ECO:0000256" key="2">
    <source>
        <dbReference type="ARBA" id="ARBA00006432"/>
    </source>
</evidence>
<dbReference type="GO" id="GO:0016627">
    <property type="term" value="F:oxidoreductase activity, acting on the CH-CH group of donors"/>
    <property type="evidence" value="ECO:0007669"/>
    <property type="project" value="InterPro"/>
</dbReference>
<dbReference type="Gene3D" id="3.40.50.12780">
    <property type="entry name" value="N-terminal domain of ligase-like"/>
    <property type="match status" value="1"/>
</dbReference>
<name>A0A2S6HIV3_9GAMM</name>
<dbReference type="EMBL" id="PTIZ01000002">
    <property type="protein sequence ID" value="PPK77311.1"/>
    <property type="molecule type" value="Genomic_DNA"/>
</dbReference>
<keyword evidence="9" id="KW-1133">Transmembrane helix</keyword>
<evidence type="ECO:0000256" key="8">
    <source>
        <dbReference type="ARBA" id="ARBA00023098"/>
    </source>
</evidence>
<dbReference type="Pfam" id="PF00441">
    <property type="entry name" value="Acyl-CoA_dh_1"/>
    <property type="match status" value="1"/>
</dbReference>
<evidence type="ECO:0000313" key="15">
    <source>
        <dbReference type="Proteomes" id="UP000240010"/>
    </source>
</evidence>
<accession>A0A2S6HIV3</accession>
<dbReference type="Gene3D" id="1.20.140.10">
    <property type="entry name" value="Butyryl-CoA Dehydrogenase, subunit A, domain 3"/>
    <property type="match status" value="1"/>
</dbReference>
<dbReference type="FunFam" id="3.40.50.12780:FF:000013">
    <property type="entry name" value="Long-chain-fatty-acid--AMP ligase FadD32"/>
    <property type="match status" value="1"/>
</dbReference>
<dbReference type="PROSITE" id="PS00455">
    <property type="entry name" value="AMP_BINDING"/>
    <property type="match status" value="1"/>
</dbReference>
<sequence length="1176" mass="127187">MNAFLQQSNIIDVIRQHALDKPLQDAVTLVADPNKPEAAVSLSYQQLDTEARRIASWLQQRGKLGDRVLLLYAPGVNFAAAFIGCIYAGMIAVPAPLPGQHPHQQRRIYRIATDAGVSALLTDSYNLDSVAVWAAGQELDHITRLATDGVDFADPDAWQMPEVEGDSLALLQYTSGSTGNPKGVMVSHRNLLHNADSLCRAYGLSSAVRFGGWIPLFHDMGLMGLLLPALFLGSTCILMTPTTFLKRPYLWLRMIAQFQIGFTAAPNFAYELCLRRITDDQLVGVDLSYWRFAANGSELVQAETIRAFSQRFADIGFGAHVICPCYGMAETTLFVSGSGSRAAKICAVDIDLLGRHQFAPIAHGDGRAVVSCGVVHDFDVLIVDPDSCAELSAGAIGEIWLRGPSVARGYWQNAEASAIAFNASTTRGNGGYFRTGDLGVLHHGELYITGRLKEMLIVHGRNLYPQDIEQEVRAHHAELSSGVGAVFTVTTPQEEVVVTHEIRSQCSEEELHKLVVGIKTTVMRELEVRVAAVVLLRPGGVLRTTSGKIQRGAMQAAFMQQSLMPVYEEVDPHLQALRHASISAPLPDGQGAMDINETDVSALAVLERMLVEAEQEGKPFSAAVCAEHDRLEQFPAAACDVLGEFGIYRYYVPLRHGGKMTSFTELLQLWRAVARRDLTVAIGHGKTFLGAACVWVADNTEQAREVGHDVSTGVVMSWGLTERHHGSDLLAGELTATANADGWLVNGEKWLINNATRGQVLCALARTEPAGGPRGFSLLLMDKRTLAEDSYCCLPKELTHGIRGADISGIEYRNAQVPHSALVGKVGQGIEIVLKALQLSRTTCVALSLGAADHALQLALTFTAQRQLYGRQLLDLPVIRRTVGEAAATLLAAEAVSVVSSRSIAALPGEMSVVAALAKAFVPSAVDELIATLGEVLGARAFLTGVFAHGMFQKIERDHRLVAIFDGSTVVNRNGLINQFRTLARAYDKQSWDSEGLALAVDLNATLPEFAPQKLRVMSSSGCSVLQSLPHAVIQLAQADPGRRPSATVLRLTEALRDAAAGVMEECAAYQPSAREVPSSAFDLARRYELCFAGAACIQLWLANHCTVCSGEVWPSLWRNDLWLHAALVRILTQLTPTASHLAADVEIYDRLTDCITANAGMRVSLLPANSNGGWL</sequence>
<dbReference type="InterPro" id="IPR045851">
    <property type="entry name" value="AMP-bd_C_sf"/>
</dbReference>
<proteinExistence type="inferred from homology"/>
<dbReference type="CDD" id="cd00567">
    <property type="entry name" value="ACAD"/>
    <property type="match status" value="1"/>
</dbReference>
<evidence type="ECO:0000259" key="10">
    <source>
        <dbReference type="Pfam" id="PF00441"/>
    </source>
</evidence>
<dbReference type="Gene3D" id="1.10.540.10">
    <property type="entry name" value="Acyl-CoA dehydrogenase/oxidase, N-terminal domain"/>
    <property type="match status" value="1"/>
</dbReference>
<dbReference type="GO" id="GO:0050660">
    <property type="term" value="F:flavin adenine dinucleotide binding"/>
    <property type="evidence" value="ECO:0007669"/>
    <property type="project" value="InterPro"/>
</dbReference>
<dbReference type="GO" id="GO:0006633">
    <property type="term" value="P:fatty acid biosynthetic process"/>
    <property type="evidence" value="ECO:0007669"/>
    <property type="project" value="TreeGrafter"/>
</dbReference>
<dbReference type="InterPro" id="IPR025110">
    <property type="entry name" value="AMP-bd_C"/>
</dbReference>
<keyword evidence="9" id="KW-0812">Transmembrane</keyword>
<evidence type="ECO:0000259" key="11">
    <source>
        <dbReference type="Pfam" id="PF00501"/>
    </source>
</evidence>
<dbReference type="InterPro" id="IPR042099">
    <property type="entry name" value="ANL_N_sf"/>
</dbReference>
<evidence type="ECO:0000256" key="7">
    <source>
        <dbReference type="ARBA" id="ARBA00022832"/>
    </source>
</evidence>
<reference evidence="14 15" key="1">
    <citation type="submission" date="2018-02" db="EMBL/GenBank/DDBJ databases">
        <title>Subsurface microbial communities from deep shales in Ohio and West Virginia, USA.</title>
        <authorList>
            <person name="Wrighton K."/>
        </authorList>
    </citation>
    <scope>NUCLEOTIDE SEQUENCE [LARGE SCALE GENOMIC DNA]</scope>
    <source>
        <strain evidence="14 15">OWC-DMM</strain>
    </source>
</reference>
<keyword evidence="6" id="KW-0274">FAD</keyword>
<dbReference type="RefSeq" id="WP_104427994.1">
    <property type="nucleotide sequence ID" value="NZ_PTIZ01000002.1"/>
</dbReference>
<keyword evidence="5" id="KW-0285">Flavoprotein</keyword>
<dbReference type="InterPro" id="IPR006091">
    <property type="entry name" value="Acyl-CoA_Oxase/DH_mid-dom"/>
</dbReference>
<comment type="similarity">
    <text evidence="2">Belongs to the ATP-dependent AMP-binding enzyme family.</text>
</comment>
<dbReference type="InterPro" id="IPR040097">
    <property type="entry name" value="FAAL/FAAC"/>
</dbReference>
<feature type="transmembrane region" description="Helical" evidence="9">
    <location>
        <begin position="69"/>
        <end position="93"/>
    </location>
</feature>
<protein>
    <submittedName>
        <fullName evidence="14">Acyl-CoA synthetase (AMP-forming)/AMP-acid ligase II</fullName>
    </submittedName>
</protein>
<dbReference type="GO" id="GO:0005886">
    <property type="term" value="C:plasma membrane"/>
    <property type="evidence" value="ECO:0007669"/>
    <property type="project" value="TreeGrafter"/>
</dbReference>
<dbReference type="Pfam" id="PF00501">
    <property type="entry name" value="AMP-binding"/>
    <property type="match status" value="1"/>
</dbReference>
<feature type="domain" description="AMP-binding enzyme C-terminal" evidence="13">
    <location>
        <begin position="454"/>
        <end position="563"/>
    </location>
</feature>
<dbReference type="InterPro" id="IPR009100">
    <property type="entry name" value="AcylCoA_DH/oxidase_NM_dom_sf"/>
</dbReference>
<dbReference type="Pfam" id="PF02770">
    <property type="entry name" value="Acyl-CoA_dh_M"/>
    <property type="match status" value="1"/>
</dbReference>
<dbReference type="SUPFAM" id="SSF56645">
    <property type="entry name" value="Acyl-CoA dehydrogenase NM domain-like"/>
    <property type="match status" value="1"/>
</dbReference>
<keyword evidence="7" id="KW-0276">Fatty acid metabolism</keyword>
<evidence type="ECO:0000256" key="3">
    <source>
        <dbReference type="ARBA" id="ARBA00009347"/>
    </source>
</evidence>
<dbReference type="Gene3D" id="3.30.300.30">
    <property type="match status" value="1"/>
</dbReference>
<dbReference type="InterPro" id="IPR037069">
    <property type="entry name" value="AcylCoA_DH/ox_N_sf"/>
</dbReference>
<organism evidence="14 15">
    <name type="scientific">Methylobacter tundripaludum</name>
    <dbReference type="NCBI Taxonomy" id="173365"/>
    <lineage>
        <taxon>Bacteria</taxon>
        <taxon>Pseudomonadati</taxon>
        <taxon>Pseudomonadota</taxon>
        <taxon>Gammaproteobacteria</taxon>
        <taxon>Methylococcales</taxon>
        <taxon>Methylococcaceae</taxon>
        <taxon>Methylobacter</taxon>
    </lineage>
</organism>
<dbReference type="InterPro" id="IPR000873">
    <property type="entry name" value="AMP-dep_synth/lig_dom"/>
</dbReference>
<dbReference type="Proteomes" id="UP000240010">
    <property type="component" value="Unassembled WGS sequence"/>
</dbReference>
<dbReference type="CDD" id="cd05931">
    <property type="entry name" value="FAAL"/>
    <property type="match status" value="1"/>
</dbReference>
<comment type="similarity">
    <text evidence="3">Belongs to the acyl-CoA dehydrogenase family.</text>
</comment>
<dbReference type="PANTHER" id="PTHR22754:SF32">
    <property type="entry name" value="DISCO-INTERACTING PROTEIN 2"/>
    <property type="match status" value="1"/>
</dbReference>
<feature type="domain" description="AMP-dependent synthetase/ligase" evidence="11">
    <location>
        <begin position="31"/>
        <end position="411"/>
    </location>
</feature>
<dbReference type="SUPFAM" id="SSF47203">
    <property type="entry name" value="Acyl-CoA dehydrogenase C-terminal domain-like"/>
    <property type="match status" value="1"/>
</dbReference>
<dbReference type="GO" id="GO:0071766">
    <property type="term" value="P:Actinobacterium-type cell wall biogenesis"/>
    <property type="evidence" value="ECO:0007669"/>
    <property type="project" value="UniProtKB-ARBA"/>
</dbReference>
<keyword evidence="4 14" id="KW-0436">Ligase</keyword>
<keyword evidence="8" id="KW-0443">Lipid metabolism</keyword>
<dbReference type="Pfam" id="PF23024">
    <property type="entry name" value="AMP-dom_DIP2-like"/>
    <property type="match status" value="1"/>
</dbReference>
<evidence type="ECO:0000256" key="5">
    <source>
        <dbReference type="ARBA" id="ARBA00022630"/>
    </source>
</evidence>
<comment type="caution">
    <text evidence="14">The sequence shown here is derived from an EMBL/GenBank/DDBJ whole genome shotgun (WGS) entry which is preliminary data.</text>
</comment>